<protein>
    <recommendedName>
        <fullName evidence="4">Tubulin--tyrosine ligase-like protein 5</fullName>
    </recommendedName>
</protein>
<sequence>MEEKKGEYKAIIDPLDYPETLETEMLKTGKNPDYRLFKGKARAVKDQEIESGEMPKARYTSGSDGFKEYPKYHEKNKDSHSYNSSMGSTKDRGNSHSSSSQSKDDAELSKNKRKIGKEEQTEVAGAFFENKVDDNTHHLNAAGAAIDVSRRRQKTRKIPMSVRKPVSQYLAFIKSPFKNRSPLLFFPYPSYVGEKKDEFDRVFYKPQEDLGPLTMRFKISENTNIYNAMVNASKAAGMYLVGEKQMLKKKRITQGLTDSDSSDEEEDPNQNNFNLLFSGSIKDDILKTLKEYQKINHFPKSFNLGRKDAMWRNYLQVAQKYPVEYDFCPKTYIFPEDEEEFEDDRNDPDYDPEEDLKLWIFKPSASSCGKGIKIVGRDDPIGKHKRGFVISEYIANPHLIEGRKYDLRVYVLVVSYDPLIIYLYDDGLARFATEKYTLDEDEFENRFVHLTNYSVQKNADGYTQNKNRSANNLRAGKWSLKTLQKVFEDHGKDYKSVKRRMKDLIIKMIIAVEPPIVDGIEESGMTTNLCYELYGFDIIIDSNLKPWILEVNISPSFSSSSPFDKTLKTKLICDILTIVGLKPANHEKYENEQKKKLRSKVLGHSSEEKKNCSKQIEDLSSGELDEEDFNLIMDYEEQIRRVQNFELIFPVKKNFKKYMKFFAEKRYKNQLLWSHIKNPLVDLESLYM</sequence>
<evidence type="ECO:0000313" key="8">
    <source>
        <dbReference type="Proteomes" id="UP001295684"/>
    </source>
</evidence>
<proteinExistence type="predicted"/>
<name>A0AAD1UHT1_EUPCR</name>
<accession>A0AAD1UHT1</accession>
<evidence type="ECO:0000256" key="1">
    <source>
        <dbReference type="ARBA" id="ARBA00022598"/>
    </source>
</evidence>
<feature type="region of interest" description="Disordered" evidence="6">
    <location>
        <begin position="590"/>
        <end position="609"/>
    </location>
</feature>
<keyword evidence="8" id="KW-1185">Reference proteome</keyword>
<comment type="catalytic activity">
    <reaction evidence="5">
        <text>L-glutamyl-[protein] + L-glutamate + ATP = gamma-L-glutamyl-L-glutamyl-[protein] + ADP + phosphate + H(+)</text>
        <dbReference type="Rhea" id="RHEA:60144"/>
        <dbReference type="Rhea" id="RHEA-COMP:10208"/>
        <dbReference type="Rhea" id="RHEA-COMP:15517"/>
        <dbReference type="ChEBI" id="CHEBI:15378"/>
        <dbReference type="ChEBI" id="CHEBI:29973"/>
        <dbReference type="ChEBI" id="CHEBI:29985"/>
        <dbReference type="ChEBI" id="CHEBI:30616"/>
        <dbReference type="ChEBI" id="CHEBI:43474"/>
        <dbReference type="ChEBI" id="CHEBI:143622"/>
        <dbReference type="ChEBI" id="CHEBI:456216"/>
    </reaction>
    <physiologicalReaction direction="left-to-right" evidence="5">
        <dbReference type="Rhea" id="RHEA:60145"/>
    </physiologicalReaction>
</comment>
<keyword evidence="3" id="KW-0067">ATP-binding</keyword>
<gene>
    <name evidence="7" type="ORF">ECRASSUSDP1_LOCUS8198</name>
</gene>
<dbReference type="GO" id="GO:0015631">
    <property type="term" value="F:tubulin binding"/>
    <property type="evidence" value="ECO:0007669"/>
    <property type="project" value="TreeGrafter"/>
</dbReference>
<keyword evidence="1" id="KW-0436">Ligase</keyword>
<dbReference type="GO" id="GO:0070740">
    <property type="term" value="F:tubulin-glutamic acid ligase activity"/>
    <property type="evidence" value="ECO:0007669"/>
    <property type="project" value="TreeGrafter"/>
</dbReference>
<dbReference type="GO" id="GO:0000226">
    <property type="term" value="P:microtubule cytoskeleton organization"/>
    <property type="evidence" value="ECO:0007669"/>
    <property type="project" value="TreeGrafter"/>
</dbReference>
<dbReference type="PROSITE" id="PS51221">
    <property type="entry name" value="TTL"/>
    <property type="match status" value="1"/>
</dbReference>
<evidence type="ECO:0000256" key="2">
    <source>
        <dbReference type="ARBA" id="ARBA00022741"/>
    </source>
</evidence>
<dbReference type="Gene3D" id="3.30.470.20">
    <property type="entry name" value="ATP-grasp fold, B domain"/>
    <property type="match status" value="1"/>
</dbReference>
<feature type="compositionally biased region" description="Basic and acidic residues" evidence="6">
    <location>
        <begin position="102"/>
        <end position="116"/>
    </location>
</feature>
<feature type="compositionally biased region" description="Basic and acidic residues" evidence="6">
    <location>
        <begin position="43"/>
        <end position="56"/>
    </location>
</feature>
<organism evidence="7 8">
    <name type="scientific">Euplotes crassus</name>
    <dbReference type="NCBI Taxonomy" id="5936"/>
    <lineage>
        <taxon>Eukaryota</taxon>
        <taxon>Sar</taxon>
        <taxon>Alveolata</taxon>
        <taxon>Ciliophora</taxon>
        <taxon>Intramacronucleata</taxon>
        <taxon>Spirotrichea</taxon>
        <taxon>Hypotrichia</taxon>
        <taxon>Euplotida</taxon>
        <taxon>Euplotidae</taxon>
        <taxon>Moneuplotes</taxon>
    </lineage>
</organism>
<dbReference type="PANTHER" id="PTHR12241:SF145">
    <property type="entry name" value="TUBULIN POLYGLUTAMYLASE TTLL5"/>
    <property type="match status" value="1"/>
</dbReference>
<comment type="caution">
    <text evidence="7">The sequence shown here is derived from an EMBL/GenBank/DDBJ whole genome shotgun (WGS) entry which is preliminary data.</text>
</comment>
<evidence type="ECO:0000313" key="7">
    <source>
        <dbReference type="EMBL" id="CAI2366922.1"/>
    </source>
</evidence>
<dbReference type="Pfam" id="PF03133">
    <property type="entry name" value="TTL"/>
    <property type="match status" value="1"/>
</dbReference>
<dbReference type="AlphaFoldDB" id="A0AAD1UHT1"/>
<dbReference type="InterPro" id="IPR004344">
    <property type="entry name" value="TTL/TTLL_fam"/>
</dbReference>
<dbReference type="EMBL" id="CAMPGE010008006">
    <property type="protein sequence ID" value="CAI2366922.1"/>
    <property type="molecule type" value="Genomic_DNA"/>
</dbReference>
<evidence type="ECO:0000256" key="3">
    <source>
        <dbReference type="ARBA" id="ARBA00022840"/>
    </source>
</evidence>
<dbReference type="GO" id="GO:0036064">
    <property type="term" value="C:ciliary basal body"/>
    <property type="evidence" value="ECO:0007669"/>
    <property type="project" value="TreeGrafter"/>
</dbReference>
<feature type="region of interest" description="Disordered" evidence="6">
    <location>
        <begin position="252"/>
        <end position="272"/>
    </location>
</feature>
<feature type="compositionally biased region" description="Basic and acidic residues" evidence="6">
    <location>
        <begin position="65"/>
        <end position="80"/>
    </location>
</feature>
<dbReference type="Proteomes" id="UP001295684">
    <property type="component" value="Unassembled WGS sequence"/>
</dbReference>
<dbReference type="SUPFAM" id="SSF56059">
    <property type="entry name" value="Glutathione synthetase ATP-binding domain-like"/>
    <property type="match status" value="1"/>
</dbReference>
<reference evidence="7" key="1">
    <citation type="submission" date="2023-07" db="EMBL/GenBank/DDBJ databases">
        <authorList>
            <consortium name="AG Swart"/>
            <person name="Singh M."/>
            <person name="Singh A."/>
            <person name="Seah K."/>
            <person name="Emmerich C."/>
        </authorList>
    </citation>
    <scope>NUCLEOTIDE SEQUENCE</scope>
    <source>
        <strain evidence="7">DP1</strain>
    </source>
</reference>
<feature type="region of interest" description="Disordered" evidence="6">
    <location>
        <begin position="38"/>
        <end position="116"/>
    </location>
</feature>
<evidence type="ECO:0000256" key="6">
    <source>
        <dbReference type="SAM" id="MobiDB-lite"/>
    </source>
</evidence>
<evidence type="ECO:0000256" key="4">
    <source>
        <dbReference type="ARBA" id="ARBA00041448"/>
    </source>
</evidence>
<keyword evidence="2" id="KW-0547">Nucleotide-binding</keyword>
<evidence type="ECO:0000256" key="5">
    <source>
        <dbReference type="ARBA" id="ARBA00049274"/>
    </source>
</evidence>
<dbReference type="GO" id="GO:0005524">
    <property type="term" value="F:ATP binding"/>
    <property type="evidence" value="ECO:0007669"/>
    <property type="project" value="UniProtKB-KW"/>
</dbReference>
<dbReference type="PANTHER" id="PTHR12241">
    <property type="entry name" value="TUBULIN POLYGLUTAMYLASE"/>
    <property type="match status" value="1"/>
</dbReference>